<dbReference type="EMBL" id="CP001843">
    <property type="protein sequence ID" value="AEF84137.1"/>
    <property type="molecule type" value="Genomic_DNA"/>
</dbReference>
<keyword evidence="11" id="KW-1185">Reference proteome</keyword>
<dbReference type="Gene3D" id="1.10.8.60">
    <property type="match status" value="2"/>
</dbReference>
<dbReference type="PANTHER" id="PTHR11638:SF18">
    <property type="entry name" value="HEAT SHOCK PROTEIN 104"/>
    <property type="match status" value="1"/>
</dbReference>
<dbReference type="PROSITE" id="PS51903">
    <property type="entry name" value="CLP_R"/>
    <property type="match status" value="1"/>
</dbReference>
<dbReference type="InterPro" id="IPR018368">
    <property type="entry name" value="ClpA/B_CS1"/>
</dbReference>
<dbReference type="SMART" id="SM01086">
    <property type="entry name" value="ClpB_D2-small"/>
    <property type="match status" value="1"/>
</dbReference>
<evidence type="ECO:0000313" key="10">
    <source>
        <dbReference type="EMBL" id="AEF84137.1"/>
    </source>
</evidence>
<accession>F5YL90</accession>
<dbReference type="Pfam" id="PF00004">
    <property type="entry name" value="AAA"/>
    <property type="match status" value="1"/>
</dbReference>
<dbReference type="Proteomes" id="UP000009223">
    <property type="component" value="Chromosome"/>
</dbReference>
<keyword evidence="4" id="KW-0143">Chaperone</keyword>
<dbReference type="PANTHER" id="PTHR11638">
    <property type="entry name" value="ATP-DEPENDENT CLP PROTEASE"/>
    <property type="match status" value="1"/>
</dbReference>
<dbReference type="Pfam" id="PF02861">
    <property type="entry name" value="Clp_N"/>
    <property type="match status" value="1"/>
</dbReference>
<dbReference type="InterPro" id="IPR003593">
    <property type="entry name" value="AAA+_ATPase"/>
</dbReference>
<dbReference type="PROSITE" id="PS50151">
    <property type="entry name" value="UVR"/>
    <property type="match status" value="1"/>
</dbReference>
<dbReference type="InterPro" id="IPR004176">
    <property type="entry name" value="Clp_R_N"/>
</dbReference>
<dbReference type="Pfam" id="PF17871">
    <property type="entry name" value="AAA_lid_9"/>
    <property type="match status" value="1"/>
</dbReference>
<dbReference type="AlphaFoldDB" id="F5YL90"/>
<dbReference type="CDD" id="cd00009">
    <property type="entry name" value="AAA"/>
    <property type="match status" value="1"/>
</dbReference>
<dbReference type="Gene3D" id="4.10.860.10">
    <property type="entry name" value="UVR domain"/>
    <property type="match status" value="1"/>
</dbReference>
<dbReference type="SMART" id="SM00382">
    <property type="entry name" value="AAA"/>
    <property type="match status" value="2"/>
</dbReference>
<dbReference type="OrthoDB" id="9803641at2"/>
<dbReference type="InterPro" id="IPR019489">
    <property type="entry name" value="Clp_ATPase_C"/>
</dbReference>
<dbReference type="InterPro" id="IPR001270">
    <property type="entry name" value="ClpA/B"/>
</dbReference>
<dbReference type="HOGENOM" id="CLU_005070_4_1_12"/>
<dbReference type="PROSITE" id="PS00870">
    <property type="entry name" value="CLPAB_1"/>
    <property type="match status" value="1"/>
</dbReference>
<dbReference type="InterPro" id="IPR001943">
    <property type="entry name" value="UVR_dom"/>
</dbReference>
<feature type="domain" description="UVR" evidence="8">
    <location>
        <begin position="464"/>
        <end position="499"/>
    </location>
</feature>
<dbReference type="Pfam" id="PF07724">
    <property type="entry name" value="AAA_2"/>
    <property type="match status" value="1"/>
</dbReference>
<evidence type="ECO:0000256" key="1">
    <source>
        <dbReference type="ARBA" id="ARBA00022737"/>
    </source>
</evidence>
<feature type="domain" description="Clp R" evidence="9">
    <location>
        <begin position="1"/>
        <end position="148"/>
    </location>
</feature>
<feature type="compositionally biased region" description="Basic and acidic residues" evidence="7">
    <location>
        <begin position="184"/>
        <end position="197"/>
    </location>
</feature>
<name>F5YL90_TREPZ</name>
<organism evidence="10 11">
    <name type="scientific">Treponema primitia (strain ATCC BAA-887 / DSM 12427 / ZAS-2)</name>
    <dbReference type="NCBI Taxonomy" id="545694"/>
    <lineage>
        <taxon>Bacteria</taxon>
        <taxon>Pseudomonadati</taxon>
        <taxon>Spirochaetota</taxon>
        <taxon>Spirochaetia</taxon>
        <taxon>Spirochaetales</taxon>
        <taxon>Treponemataceae</taxon>
        <taxon>Treponema</taxon>
    </lineage>
</organism>
<dbReference type="Gene3D" id="3.40.50.300">
    <property type="entry name" value="P-loop containing nucleotide triphosphate hydrolases"/>
    <property type="match status" value="2"/>
</dbReference>
<proteinExistence type="predicted"/>
<dbReference type="RefSeq" id="WP_015708302.1">
    <property type="nucleotide sequence ID" value="NC_015578.1"/>
</dbReference>
<dbReference type="InterPro" id="IPR036628">
    <property type="entry name" value="Clp_N_dom_sf"/>
</dbReference>
<dbReference type="InterPro" id="IPR050130">
    <property type="entry name" value="ClpA_ClpB"/>
</dbReference>
<evidence type="ECO:0000313" key="11">
    <source>
        <dbReference type="Proteomes" id="UP000009223"/>
    </source>
</evidence>
<evidence type="ECO:0000259" key="9">
    <source>
        <dbReference type="PROSITE" id="PS51903"/>
    </source>
</evidence>
<dbReference type="GO" id="GO:0034605">
    <property type="term" value="P:cellular response to heat"/>
    <property type="evidence" value="ECO:0007669"/>
    <property type="project" value="TreeGrafter"/>
</dbReference>
<evidence type="ECO:0000256" key="3">
    <source>
        <dbReference type="ARBA" id="ARBA00022840"/>
    </source>
</evidence>
<dbReference type="InterPro" id="IPR041546">
    <property type="entry name" value="ClpA/ClpB_AAA_lid"/>
</dbReference>
<dbReference type="InterPro" id="IPR027417">
    <property type="entry name" value="P-loop_NTPase"/>
</dbReference>
<keyword evidence="1 5" id="KW-0677">Repeat</keyword>
<protein>
    <submittedName>
        <fullName evidence="10">Negative regulator of genetic competence ClpC/MecB</fullName>
    </submittedName>
</protein>
<keyword evidence="6" id="KW-0175">Coiled coil</keyword>
<reference evidence="11" key="1">
    <citation type="submission" date="2009-12" db="EMBL/GenBank/DDBJ databases">
        <title>Complete sequence of Treponema primitia strain ZAS-2.</title>
        <authorList>
            <person name="Tetu S.G."/>
            <person name="Matson E."/>
            <person name="Ren Q."/>
            <person name="Seshadri R."/>
            <person name="Elbourne L."/>
            <person name="Hassan K.A."/>
            <person name="Durkin A."/>
            <person name="Radune D."/>
            <person name="Mohamoud Y."/>
            <person name="Shay R."/>
            <person name="Jin S."/>
            <person name="Zhang X."/>
            <person name="Lucey K."/>
            <person name="Ballor N.R."/>
            <person name="Ottesen E."/>
            <person name="Rosenthal R."/>
            <person name="Allen A."/>
            <person name="Leadbetter J.R."/>
            <person name="Paulsen I.T."/>
        </authorList>
    </citation>
    <scope>NUCLEOTIDE SEQUENCE [LARGE SCALE GENOMIC DNA]</scope>
    <source>
        <strain evidence="11">ATCC BAA-887 / DSM 12427 / ZAS-2</strain>
    </source>
</reference>
<evidence type="ECO:0000256" key="4">
    <source>
        <dbReference type="ARBA" id="ARBA00023186"/>
    </source>
</evidence>
<dbReference type="GO" id="GO:0005524">
    <property type="term" value="F:ATP binding"/>
    <property type="evidence" value="ECO:0007669"/>
    <property type="project" value="UniProtKB-KW"/>
</dbReference>
<sequence>MSKGLTQRAHRILTIDAQEEARHFNSDQLLPEHVVIALLKEGAGIGCKALMFLRIDLQEFRHTLENEITRMSGLLVYGDVPPSKRTRALLENAAEEARTMGNDYIGTEHILFAAMREQDSPVQLYLNQRAVDTDMLRVVVQTTFSHGSGPEDDFLPPGKMSGAPEGYQSPFLHSRGSGGFPPKPGEEARRSRPDRVKPVNYPPLSATPTLDEYSRDLTALAKLGKLDPVIGRRKEIDRSVRILARRTKNNPVLVGEPGVGKTAIVEGLAQLFSGEDIPEALAGKRILSLDLGSVVAGTKYRGEFEERLKKIMKEIAAARNVILFIDEIHTIIGAGGAEGTIDASNMLKPALSRGDIQCIGATTLGEYRKHFEKDAALERRFQAVQVNEPDTDETLKILKGIQKKYEDHHRVTYTPESVSAAVRLAQRYIIGRFMPDKAIDIMDEAGAMRKLEAGSHPPEVSEIETEIQQLTNEKSALVSVQDYERAAGIRDRVRSLRLRLESLRDAWERSSREERMVVDEGDMRRVVAETTGIPLTRMEEQESRRLLRIEEELHKEVVGQDEAVKRIASSIRRSRAGISSPKRPMGSFIFLGPTGVGKTLLAKRLSEYLFGNEDSLVRIDMSDYMEKHNASRLVGAPPGYVGYEEGGALTERIRRNPYRVVLFDEIEKAHHDVFNLLLQVLEEGELKDHLGHTVNFRNTVIIMTSNAGVREISRDSQLGFASETGIMSIEEIQSAALAELRRLFNPEFINRVDDVVVFHSLTEEQVAAILDLQVGELSQRLGEQGYGIEVLPEAKKILIEQGWDPKYGGRPMRRAIQKELEDPLSLLLLEGNYPFGSLFVADAQDGKISLRPAAKAGGGQMVTEDVLPVTR</sequence>
<feature type="region of interest" description="Disordered" evidence="7">
    <location>
        <begin position="147"/>
        <end position="207"/>
    </location>
</feature>
<dbReference type="GO" id="GO:0005737">
    <property type="term" value="C:cytoplasm"/>
    <property type="evidence" value="ECO:0007669"/>
    <property type="project" value="TreeGrafter"/>
</dbReference>
<dbReference type="Gene3D" id="1.10.1780.10">
    <property type="entry name" value="Clp, N-terminal domain"/>
    <property type="match status" value="1"/>
</dbReference>
<evidence type="ECO:0000256" key="5">
    <source>
        <dbReference type="PROSITE-ProRule" id="PRU01251"/>
    </source>
</evidence>
<keyword evidence="2" id="KW-0547">Nucleotide-binding</keyword>
<dbReference type="SUPFAM" id="SSF81923">
    <property type="entry name" value="Double Clp-N motif"/>
    <property type="match status" value="1"/>
</dbReference>
<dbReference type="CDD" id="cd19499">
    <property type="entry name" value="RecA-like_ClpB_Hsp104-like"/>
    <property type="match status" value="1"/>
</dbReference>
<keyword evidence="3" id="KW-0067">ATP-binding</keyword>
<dbReference type="eggNOG" id="COG0542">
    <property type="taxonomic scope" value="Bacteria"/>
</dbReference>
<dbReference type="GO" id="GO:0016887">
    <property type="term" value="F:ATP hydrolysis activity"/>
    <property type="evidence" value="ECO:0007669"/>
    <property type="project" value="InterPro"/>
</dbReference>
<reference evidence="10 11" key="2">
    <citation type="journal article" date="2011" name="ISME J.">
        <title>RNA-seq reveals cooperative metabolic interactions between two termite-gut spirochete species in co-culture.</title>
        <authorList>
            <person name="Rosenthal A.Z."/>
            <person name="Matson E.G."/>
            <person name="Eldar A."/>
            <person name="Leadbetter J.R."/>
        </authorList>
    </citation>
    <scope>NUCLEOTIDE SEQUENCE [LARGE SCALE GENOMIC DNA]</scope>
    <source>
        <strain evidence="11">ATCC BAA-887 / DSM 12427 / ZAS-2</strain>
    </source>
</reference>
<gene>
    <name evidence="10" type="ordered locus">TREPR_1834</name>
</gene>
<dbReference type="KEGG" id="tpi:TREPR_1834"/>
<dbReference type="STRING" id="545694.TREPR_1834"/>
<dbReference type="Pfam" id="PF10431">
    <property type="entry name" value="ClpB_D2-small"/>
    <property type="match status" value="1"/>
</dbReference>
<feature type="coiled-coil region" evidence="6">
    <location>
        <begin position="460"/>
        <end position="506"/>
    </location>
</feature>
<evidence type="ECO:0000259" key="8">
    <source>
        <dbReference type="PROSITE" id="PS50151"/>
    </source>
</evidence>
<evidence type="ECO:0000256" key="6">
    <source>
        <dbReference type="SAM" id="Coils"/>
    </source>
</evidence>
<dbReference type="PRINTS" id="PR00300">
    <property type="entry name" value="CLPPROTEASEA"/>
</dbReference>
<evidence type="ECO:0000256" key="2">
    <source>
        <dbReference type="ARBA" id="ARBA00022741"/>
    </source>
</evidence>
<dbReference type="SUPFAM" id="SSF52540">
    <property type="entry name" value="P-loop containing nucleoside triphosphate hydrolases"/>
    <property type="match status" value="2"/>
</dbReference>
<dbReference type="FunFam" id="3.40.50.300:FF:000010">
    <property type="entry name" value="Chaperone clpB 1, putative"/>
    <property type="match status" value="1"/>
</dbReference>
<evidence type="ECO:0000256" key="7">
    <source>
        <dbReference type="SAM" id="MobiDB-lite"/>
    </source>
</evidence>
<dbReference type="InterPro" id="IPR003959">
    <property type="entry name" value="ATPase_AAA_core"/>
</dbReference>
<dbReference type="FunFam" id="3.40.50.300:FF:000025">
    <property type="entry name" value="ATP-dependent Clp protease subunit"/>
    <property type="match status" value="1"/>
</dbReference>